<dbReference type="KEGG" id="kpin:30172172"/>
<evidence type="ECO:0000313" key="4">
    <source>
        <dbReference type="EMBL" id="WWC71334.1"/>
    </source>
</evidence>
<dbReference type="GeneID" id="30172172"/>
<gene>
    <name evidence="3" type="ORF">I206_03803</name>
    <name evidence="4" type="ORF">I206_105288</name>
</gene>
<feature type="region of interest" description="Disordered" evidence="2">
    <location>
        <begin position="691"/>
        <end position="720"/>
    </location>
</feature>
<proteinExistence type="predicted"/>
<feature type="region of interest" description="Disordered" evidence="2">
    <location>
        <begin position="1"/>
        <end position="47"/>
    </location>
</feature>
<evidence type="ECO:0000313" key="5">
    <source>
        <dbReference type="Proteomes" id="UP000094020"/>
    </source>
</evidence>
<evidence type="ECO:0000256" key="1">
    <source>
        <dbReference type="SAM" id="Coils"/>
    </source>
</evidence>
<reference evidence="3" key="3">
    <citation type="submission" date="2016-07" db="EMBL/GenBank/DDBJ databases">
        <title>Evolution of pathogenesis and genome organization in the Tremellales.</title>
        <authorList>
            <person name="Cuomo C."/>
            <person name="Litvintseva A."/>
            <person name="Heitman J."/>
            <person name="Chen Y."/>
            <person name="Sun S."/>
            <person name="Springer D."/>
            <person name="Dromer F."/>
            <person name="Young S."/>
            <person name="Zeng Q."/>
            <person name="Chapman S."/>
            <person name="Gujja S."/>
            <person name="Saif S."/>
            <person name="Birren B."/>
        </authorList>
    </citation>
    <scope>NUCLEOTIDE SEQUENCE</scope>
    <source>
        <strain evidence="3">CBS 10737</strain>
    </source>
</reference>
<feature type="compositionally biased region" description="Polar residues" evidence="2">
    <location>
        <begin position="353"/>
        <end position="366"/>
    </location>
</feature>
<keyword evidence="5" id="KW-1185">Reference proteome</keyword>
<evidence type="ECO:0000313" key="3">
    <source>
        <dbReference type="EMBL" id="OCF50479.1"/>
    </source>
</evidence>
<feature type="coiled-coil region" evidence="1">
    <location>
        <begin position="619"/>
        <end position="684"/>
    </location>
</feature>
<reference evidence="3" key="1">
    <citation type="submission" date="2013-07" db="EMBL/GenBank/DDBJ databases">
        <title>The Genome Sequence of Cryptococcus pinus CBS10737.</title>
        <authorList>
            <consortium name="The Broad Institute Genome Sequencing Platform"/>
            <person name="Cuomo C."/>
            <person name="Litvintseva A."/>
            <person name="Chen Y."/>
            <person name="Heitman J."/>
            <person name="Sun S."/>
            <person name="Springer D."/>
            <person name="Dromer F."/>
            <person name="Young S.K."/>
            <person name="Zeng Q."/>
            <person name="Gargeya S."/>
            <person name="Fitzgerald M."/>
            <person name="Abouelleil A."/>
            <person name="Alvarado L."/>
            <person name="Berlin A.M."/>
            <person name="Chapman S.B."/>
            <person name="Dewar J."/>
            <person name="Goldberg J."/>
            <person name="Griggs A."/>
            <person name="Gujja S."/>
            <person name="Hansen M."/>
            <person name="Howarth C."/>
            <person name="Imamovic A."/>
            <person name="Larimer J."/>
            <person name="McCowan C."/>
            <person name="Murphy C."/>
            <person name="Pearson M."/>
            <person name="Priest M."/>
            <person name="Roberts A."/>
            <person name="Saif S."/>
            <person name="Shea T."/>
            <person name="Sykes S."/>
            <person name="Wortman J."/>
            <person name="Nusbaum C."/>
            <person name="Birren B."/>
        </authorList>
    </citation>
    <scope>NUCLEOTIDE SEQUENCE [LARGE SCALE GENOMIC DNA]</scope>
    <source>
        <strain evidence="3">CBS 10737</strain>
    </source>
</reference>
<dbReference type="EMBL" id="CP144525">
    <property type="protein sequence ID" value="WWC71334.1"/>
    <property type="molecule type" value="Genomic_DNA"/>
</dbReference>
<evidence type="ECO:0000256" key="2">
    <source>
        <dbReference type="SAM" id="MobiDB-lite"/>
    </source>
</evidence>
<name>A0A1B9I4P1_9TREE</name>
<organism evidence="3">
    <name type="scientific">Kwoniella pini CBS 10737</name>
    <dbReference type="NCBI Taxonomy" id="1296096"/>
    <lineage>
        <taxon>Eukaryota</taxon>
        <taxon>Fungi</taxon>
        <taxon>Dikarya</taxon>
        <taxon>Basidiomycota</taxon>
        <taxon>Agaricomycotina</taxon>
        <taxon>Tremellomycetes</taxon>
        <taxon>Tremellales</taxon>
        <taxon>Cryptococcaceae</taxon>
        <taxon>Kwoniella</taxon>
    </lineage>
</organism>
<feature type="compositionally biased region" description="Low complexity" evidence="2">
    <location>
        <begin position="691"/>
        <end position="702"/>
    </location>
</feature>
<keyword evidence="1" id="KW-0175">Coiled coil</keyword>
<feature type="compositionally biased region" description="Polar residues" evidence="2">
    <location>
        <begin position="710"/>
        <end position="719"/>
    </location>
</feature>
<dbReference type="RefSeq" id="XP_019011698.1">
    <property type="nucleotide sequence ID" value="XM_019155544.1"/>
</dbReference>
<dbReference type="EMBL" id="KI894010">
    <property type="protein sequence ID" value="OCF50479.1"/>
    <property type="molecule type" value="Genomic_DNA"/>
</dbReference>
<protein>
    <submittedName>
        <fullName evidence="3">Uncharacterized protein</fullName>
    </submittedName>
</protein>
<feature type="region of interest" description="Disordered" evidence="2">
    <location>
        <begin position="349"/>
        <end position="377"/>
    </location>
</feature>
<dbReference type="Proteomes" id="UP000094020">
    <property type="component" value="Chromosome 7"/>
</dbReference>
<reference evidence="4" key="2">
    <citation type="submission" date="2013-07" db="EMBL/GenBank/DDBJ databases">
        <authorList>
            <consortium name="The Broad Institute Genome Sequencing Platform"/>
            <person name="Cuomo C."/>
            <person name="Litvintseva A."/>
            <person name="Chen Y."/>
            <person name="Heitman J."/>
            <person name="Sun S."/>
            <person name="Springer D."/>
            <person name="Dromer F."/>
            <person name="Young S.K."/>
            <person name="Zeng Q."/>
            <person name="Gargeya S."/>
            <person name="Fitzgerald M."/>
            <person name="Abouelleil A."/>
            <person name="Alvarado L."/>
            <person name="Berlin A.M."/>
            <person name="Chapman S.B."/>
            <person name="Dewar J."/>
            <person name="Goldberg J."/>
            <person name="Griggs A."/>
            <person name="Gujja S."/>
            <person name="Hansen M."/>
            <person name="Howarth C."/>
            <person name="Imamovic A."/>
            <person name="Larimer J."/>
            <person name="McCowan C."/>
            <person name="Murphy C."/>
            <person name="Pearson M."/>
            <person name="Priest M."/>
            <person name="Roberts A."/>
            <person name="Saif S."/>
            <person name="Shea T."/>
            <person name="Sykes S."/>
            <person name="Wortman J."/>
            <person name="Nusbaum C."/>
            <person name="Birren B."/>
        </authorList>
    </citation>
    <scope>NUCLEOTIDE SEQUENCE</scope>
    <source>
        <strain evidence="4">CBS 10737</strain>
    </source>
</reference>
<dbReference type="CDD" id="cd22265">
    <property type="entry name" value="UDM1_RNF168"/>
    <property type="match status" value="1"/>
</dbReference>
<dbReference type="OrthoDB" id="2564824at2759"/>
<feature type="compositionally biased region" description="Acidic residues" evidence="2">
    <location>
        <begin position="173"/>
        <end position="188"/>
    </location>
</feature>
<feature type="region of interest" description="Disordered" evidence="2">
    <location>
        <begin position="148"/>
        <end position="188"/>
    </location>
</feature>
<sequence length="916" mass="103668">MSSDLVERSIRRRSSSSSDDSSEWSPHGTPTPIRHIPFNNDKSKLQSGKIIIQKPPSFSIPTNNKKRISSSSLKIYRAGSNSWEDTYVETSENDNENEELEENIISNVEINLESSNPFGGEMSNTGNENEGDEIDMFLYEDIQNIPSSPEVFWNRNGNGKGRDRKGKKRARQDDEDNSIDDGDDEMETEGILSVKQKGKRPIKYLKQALTYPNEKSSALGSNFSVVRNICNKMNGLHASSTVIAMNVNVPTQPSSNDYPQEKHSDLLAYEKATRQAGAGVNFDHAQSQKLRHKRLLRKRGQHKRCFEQLTASDDPLIALPVFRNWNHNTKVKSESSPSTSTMDISDAEEVDQEMQSLTDIESNSTAGGHGHSSDIDMKSVSSLTPTIKSMNSSPKKVRNSTQLDKSHLLDSVEIALKKHGCRRFRPSHAFAERVPGQSTAQLHRTSPSSLLPARKYMTRSHKPINITANHKSRSRRSQVNTVSCLMGQTLISMLRAELSARQSRRSAMLAYNARTSNGIWRMRIGNWWRCDQIRKSTEQWWLSVKGPDEVEVEALLSDSMITQDEVMLSPSSSPKILVQAKKRVVQEVTEELMLGSEVEERWARRNELRSQELAPYLLNLRLQAQAKRAEERRARVEVIRRRLAEIAEQRRLEEAQQREEVRLAEEERRRLEAVRVEQEEQQRLRVIAAHAHAQNQAQAEQQLPPMPGSPVQSESSTVLSDPPEYELPMFPIISARPIPRSRRIMVAPDVLPDYVPDRWNNRSPPPPPPYNARTDCQTLIAPIFIEDEDENSFSDSENEDEGNNEEALISPMILARSRRGISPELRVIGSFPSRQLFQPTPIPARSRLIDPIRSFENAIELEEGIEEETDDVEGHLDSANSNEDTLEDVEEDIVPGSRVAGVFQRVFGLVWGGSRR</sequence>
<accession>A0A1B9I4P1</accession>
<dbReference type="AlphaFoldDB" id="A0A1B9I4P1"/>
<reference evidence="4" key="4">
    <citation type="submission" date="2024-02" db="EMBL/GenBank/DDBJ databases">
        <title>Comparative genomics of Cryptococcus and Kwoniella reveals pathogenesis evolution and contrasting modes of karyotype evolution via chromosome fusion or intercentromeric recombination.</title>
        <authorList>
            <person name="Coelho M.A."/>
            <person name="David-Palma M."/>
            <person name="Shea T."/>
            <person name="Bowers K."/>
            <person name="McGinley-Smith S."/>
            <person name="Mohammad A.W."/>
            <person name="Gnirke A."/>
            <person name="Yurkov A.M."/>
            <person name="Nowrousian M."/>
            <person name="Sun S."/>
            <person name="Cuomo C.A."/>
            <person name="Heitman J."/>
        </authorList>
    </citation>
    <scope>NUCLEOTIDE SEQUENCE</scope>
    <source>
        <strain evidence="4">CBS 10737</strain>
    </source>
</reference>